<keyword evidence="1" id="KW-0812">Transmembrane</keyword>
<dbReference type="InterPro" id="IPR025711">
    <property type="entry name" value="PepSY"/>
</dbReference>
<dbReference type="PANTHER" id="PTHR34219:SF1">
    <property type="entry name" value="PEPSY DOMAIN-CONTAINING PROTEIN"/>
    <property type="match status" value="1"/>
</dbReference>
<evidence type="ECO:0000313" key="4">
    <source>
        <dbReference type="Proteomes" id="UP000526501"/>
    </source>
</evidence>
<keyword evidence="4" id="KW-1185">Reference proteome</keyword>
<protein>
    <submittedName>
        <fullName evidence="3">PepSY domain-containing protein</fullName>
    </submittedName>
</protein>
<sequence>MKTEALNSQGTKKQNVSGKIYQAVWRWHFWAGLISAPFLIIMSLTGAIYVFEDELAPIFHPELYLVEPAENTVSLERIRSDLAIELPDHELHNFHFPENKSRSWSALVEEENKSGEHEFRRVFYDQYRGQILGHVSTKEGFFPVVLRIHRTFLAGETGRYLAEVSTCWGIVSILAGLYLWWPRKKEKVKGVWIPRTKGSFRTILRDWHTVPGMYVSLFVLLIMLTGLLFTNVWGRAYMIGNALSGGFPEFYISPPKSADAPEGVKQISPDKALSIAKAAYPNFGATDFTLDLPHPGTNDAFSVLGDITRPFEDIGAVFIDQHTGEILLSTSSESFPLPTHLTLLFYPIHTGSIFGLGTKVLAVLSCLLITAMSATGVWIWWRRRPQGKLGAPRRPVGNEVPRWIAWFTIALAIFLPTVGATLLLIGLASWVKRKAG</sequence>
<organism evidence="3 4">
    <name type="scientific">Pelagicoccus albus</name>
    <dbReference type="NCBI Taxonomy" id="415222"/>
    <lineage>
        <taxon>Bacteria</taxon>
        <taxon>Pseudomonadati</taxon>
        <taxon>Verrucomicrobiota</taxon>
        <taxon>Opitutia</taxon>
        <taxon>Puniceicoccales</taxon>
        <taxon>Pelagicoccaceae</taxon>
        <taxon>Pelagicoccus</taxon>
    </lineage>
</organism>
<evidence type="ECO:0000256" key="1">
    <source>
        <dbReference type="SAM" id="Phobius"/>
    </source>
</evidence>
<feature type="transmembrane region" description="Helical" evidence="1">
    <location>
        <begin position="360"/>
        <end position="381"/>
    </location>
</feature>
<proteinExistence type="predicted"/>
<dbReference type="EMBL" id="JACHVC010000013">
    <property type="protein sequence ID" value="MBC2607853.1"/>
    <property type="molecule type" value="Genomic_DNA"/>
</dbReference>
<dbReference type="InterPro" id="IPR005625">
    <property type="entry name" value="PepSY-ass_TM"/>
</dbReference>
<evidence type="ECO:0000313" key="3">
    <source>
        <dbReference type="EMBL" id="MBC2607853.1"/>
    </source>
</evidence>
<dbReference type="PANTHER" id="PTHR34219">
    <property type="entry name" value="IRON-REGULATED INNER MEMBRANE PROTEIN-RELATED"/>
    <property type="match status" value="1"/>
</dbReference>
<feature type="domain" description="PepSY" evidence="2">
    <location>
        <begin position="267"/>
        <end position="327"/>
    </location>
</feature>
<feature type="transmembrane region" description="Helical" evidence="1">
    <location>
        <begin position="160"/>
        <end position="181"/>
    </location>
</feature>
<gene>
    <name evidence="3" type="ORF">H5P27_17500</name>
</gene>
<reference evidence="3 4" key="1">
    <citation type="submission" date="2020-07" db="EMBL/GenBank/DDBJ databases">
        <authorList>
            <person name="Feng X."/>
        </authorList>
    </citation>
    <scope>NUCLEOTIDE SEQUENCE [LARGE SCALE GENOMIC DNA]</scope>
    <source>
        <strain evidence="3 4">JCM23202</strain>
    </source>
</reference>
<feature type="transmembrane region" description="Helical" evidence="1">
    <location>
        <begin position="27"/>
        <end position="51"/>
    </location>
</feature>
<dbReference type="Pfam" id="PF03929">
    <property type="entry name" value="PepSY_TM"/>
    <property type="match status" value="1"/>
</dbReference>
<dbReference type="Pfam" id="PF03413">
    <property type="entry name" value="PepSY"/>
    <property type="match status" value="1"/>
</dbReference>
<dbReference type="AlphaFoldDB" id="A0A7X1B8Y6"/>
<feature type="transmembrane region" description="Helical" evidence="1">
    <location>
        <begin position="213"/>
        <end position="234"/>
    </location>
</feature>
<accession>A0A7X1B8Y6</accession>
<name>A0A7X1B8Y6_9BACT</name>
<dbReference type="RefSeq" id="WP_185661717.1">
    <property type="nucleotide sequence ID" value="NZ_CAWPOO010000013.1"/>
</dbReference>
<keyword evidence="1" id="KW-1133">Transmembrane helix</keyword>
<comment type="caution">
    <text evidence="3">The sequence shown here is derived from an EMBL/GenBank/DDBJ whole genome shotgun (WGS) entry which is preliminary data.</text>
</comment>
<dbReference type="Proteomes" id="UP000526501">
    <property type="component" value="Unassembled WGS sequence"/>
</dbReference>
<feature type="transmembrane region" description="Helical" evidence="1">
    <location>
        <begin position="403"/>
        <end position="431"/>
    </location>
</feature>
<keyword evidence="1" id="KW-0472">Membrane</keyword>
<evidence type="ECO:0000259" key="2">
    <source>
        <dbReference type="Pfam" id="PF03413"/>
    </source>
</evidence>